<dbReference type="Pfam" id="PF00188">
    <property type="entry name" value="CAP"/>
    <property type="match status" value="1"/>
</dbReference>
<dbReference type="InterPro" id="IPR035940">
    <property type="entry name" value="CAP_sf"/>
</dbReference>
<dbReference type="SUPFAM" id="SSF55797">
    <property type="entry name" value="PR-1-like"/>
    <property type="match status" value="1"/>
</dbReference>
<dbReference type="CDD" id="cd05379">
    <property type="entry name" value="CAP_bacterial"/>
    <property type="match status" value="1"/>
</dbReference>
<gene>
    <name evidence="3" type="ORF">DN820_08200</name>
</gene>
<evidence type="ECO:0000256" key="1">
    <source>
        <dbReference type="SAM" id="SignalP"/>
    </source>
</evidence>
<accession>A0A5R9QFV3</accession>
<proteinExistence type="predicted"/>
<feature type="chain" id="PRO_5024314418" evidence="1">
    <location>
        <begin position="25"/>
        <end position="284"/>
    </location>
</feature>
<reference evidence="3 4" key="1">
    <citation type="journal article" date="2017" name="Eur. J. Clin. Microbiol. Infect. Dis.">
        <title>Uncommonly isolated clinical Pseudomonas: identification and phylogenetic assignation.</title>
        <authorList>
            <person name="Mulet M."/>
            <person name="Gomila M."/>
            <person name="Ramirez A."/>
            <person name="Cardew S."/>
            <person name="Moore E.R."/>
            <person name="Lalucat J."/>
            <person name="Garcia-Valdes E."/>
        </authorList>
    </citation>
    <scope>NUCLEOTIDE SEQUENCE [LARGE SCALE GENOMIC DNA]</scope>
    <source>
        <strain evidence="3 4">SD129</strain>
    </source>
</reference>
<dbReference type="PANTHER" id="PTHR31157:SF1">
    <property type="entry name" value="SCP DOMAIN-CONTAINING PROTEIN"/>
    <property type="match status" value="1"/>
</dbReference>
<organism evidence="3 4">
    <name type="scientific">Stutzerimonas nosocomialis</name>
    <dbReference type="NCBI Taxonomy" id="1056496"/>
    <lineage>
        <taxon>Bacteria</taxon>
        <taxon>Pseudomonadati</taxon>
        <taxon>Pseudomonadota</taxon>
        <taxon>Gammaproteobacteria</taxon>
        <taxon>Pseudomonadales</taxon>
        <taxon>Pseudomonadaceae</taxon>
        <taxon>Stutzerimonas</taxon>
    </lineage>
</organism>
<dbReference type="AlphaFoldDB" id="A0A5R9QFV3"/>
<evidence type="ECO:0000313" key="3">
    <source>
        <dbReference type="EMBL" id="TLX64059.1"/>
    </source>
</evidence>
<feature type="signal peptide" evidence="1">
    <location>
        <begin position="1"/>
        <end position="24"/>
    </location>
</feature>
<dbReference type="Proteomes" id="UP000306753">
    <property type="component" value="Unassembled WGS sequence"/>
</dbReference>
<dbReference type="PANTHER" id="PTHR31157">
    <property type="entry name" value="SCP DOMAIN-CONTAINING PROTEIN"/>
    <property type="match status" value="1"/>
</dbReference>
<protein>
    <submittedName>
        <fullName evidence="3">CAP domain-containing protein</fullName>
    </submittedName>
</protein>
<keyword evidence="1" id="KW-0732">Signal</keyword>
<comment type="caution">
    <text evidence="3">The sequence shown here is derived from an EMBL/GenBank/DDBJ whole genome shotgun (WGS) entry which is preliminary data.</text>
</comment>
<sequence length="284" mass="29452">MPVSRPAACLLATGLLIGSAGVHADDADALVSLINDYRSSAQTCNGASVEAVGPLAPDERLAGLQVSSGAQTQAALQRAGYRAASLQAIAVSGPTSAEAAMMAIGARYCGALTDARFAEVGVSRHGDTWQVVLARPQLSADLGDWQAAGRELLAQVNQARATSRRCGKRVFDAVPALAWNGVLAATARVHSEDMAAQNYFSHQGLDGGNVGTRASGQGYRWGRIGENIAAGQGSVKQAMAGWLASPGHCANIMNPDFTELGAAFATDPRSDAGIYWTQVFGRPR</sequence>
<keyword evidence="4" id="KW-1185">Reference proteome</keyword>
<feature type="domain" description="SCP" evidence="2">
    <location>
        <begin position="173"/>
        <end position="280"/>
    </location>
</feature>
<dbReference type="EMBL" id="QLAG01000008">
    <property type="protein sequence ID" value="TLX64059.1"/>
    <property type="molecule type" value="Genomic_DNA"/>
</dbReference>
<evidence type="ECO:0000313" key="4">
    <source>
        <dbReference type="Proteomes" id="UP000306753"/>
    </source>
</evidence>
<dbReference type="Gene3D" id="3.40.33.10">
    <property type="entry name" value="CAP"/>
    <property type="match status" value="1"/>
</dbReference>
<dbReference type="InterPro" id="IPR014044">
    <property type="entry name" value="CAP_dom"/>
</dbReference>
<evidence type="ECO:0000259" key="2">
    <source>
        <dbReference type="Pfam" id="PF00188"/>
    </source>
</evidence>
<name>A0A5R9QFV3_9GAMM</name>